<organism evidence="1 2">
    <name type="scientific">Deferribacter desulfuricans (strain DSM 14783 / JCM 11476 / NBRC 101012 / SSM1)</name>
    <dbReference type="NCBI Taxonomy" id="639282"/>
    <lineage>
        <taxon>Bacteria</taxon>
        <taxon>Pseudomonadati</taxon>
        <taxon>Deferribacterota</taxon>
        <taxon>Deferribacteres</taxon>
        <taxon>Deferribacterales</taxon>
        <taxon>Deferribacteraceae</taxon>
        <taxon>Deferribacter</taxon>
    </lineage>
</organism>
<dbReference type="KEGG" id="ddf:DEFDS_0981"/>
<dbReference type="EMBL" id="AP011529">
    <property type="protein sequence ID" value="BAI80453.1"/>
    <property type="molecule type" value="Genomic_DNA"/>
</dbReference>
<dbReference type="AlphaFoldDB" id="D3PCY0"/>
<keyword evidence="2" id="KW-1185">Reference proteome</keyword>
<dbReference type="STRING" id="639282.DEFDS_0981"/>
<proteinExistence type="predicted"/>
<evidence type="ECO:0000313" key="1">
    <source>
        <dbReference type="EMBL" id="BAI80453.1"/>
    </source>
</evidence>
<accession>D3PCY0</accession>
<dbReference type="Proteomes" id="UP000001520">
    <property type="component" value="Chromosome"/>
</dbReference>
<reference evidence="1 2" key="1">
    <citation type="journal article" date="2010" name="DNA Res.">
        <title>Bacterial lifestyle in a deep-sea hydrothermal vent chimney revealed by the genome sequence of the thermophilic bacterium Deferribacter desulfuricans SSM1.</title>
        <authorList>
            <person name="Takaki Y."/>
            <person name="Shimamura S."/>
            <person name="Nakagawa S."/>
            <person name="Fukuhara Y."/>
            <person name="Horikawa H."/>
            <person name="Ankai A."/>
            <person name="Harada T."/>
            <person name="Hosoyama A."/>
            <person name="Oguchi A."/>
            <person name="Fukui S."/>
            <person name="Fujita N."/>
            <person name="Takami H."/>
            <person name="Takai K."/>
        </authorList>
    </citation>
    <scope>NUCLEOTIDE SEQUENCE [LARGE SCALE GENOMIC DNA]</scope>
    <source>
        <strain evidence="2">DSM 14783 / JCM 11476 / NBRC 101012 / SSM1</strain>
    </source>
</reference>
<sequence length="196" mass="22552">MNRKLLILTLFIFGLVLVAVVARRGVGEAGLKKQNENLVKKELKLYKLNDLGIELLSPGELIKHDLKIKKVEIIKQGIMYDYSEGAFRISVARFEYAKDNPDIDVIENALLLQFKNVSNKETLKYQKKDLDEGGVKARVIYGTMGYKKLKLPVGFFAKIITKDKYFYQFIITYVDTGEDIKEYSKKIFESIKLVNE</sequence>
<dbReference type="RefSeq" id="WP_013007700.1">
    <property type="nucleotide sequence ID" value="NC_013939.1"/>
</dbReference>
<protein>
    <submittedName>
        <fullName evidence="1">Uncharacterized protein</fullName>
    </submittedName>
</protein>
<evidence type="ECO:0000313" key="2">
    <source>
        <dbReference type="Proteomes" id="UP000001520"/>
    </source>
</evidence>
<dbReference type="HOGENOM" id="CLU_1388253_0_0_0"/>
<gene>
    <name evidence="1" type="ordered locus">DEFDS_0981</name>
</gene>
<name>D3PCY0_DEFDS</name>
<dbReference type="OrthoDB" id="9848088at2"/>